<evidence type="ECO:0000313" key="2">
    <source>
        <dbReference type="Proteomes" id="UP001280121"/>
    </source>
</evidence>
<dbReference type="Proteomes" id="UP001280121">
    <property type="component" value="Unassembled WGS sequence"/>
</dbReference>
<evidence type="ECO:0008006" key="3">
    <source>
        <dbReference type="Google" id="ProtNLM"/>
    </source>
</evidence>
<gene>
    <name evidence="1" type="ORF">Ddye_011407</name>
</gene>
<reference evidence="1" key="1">
    <citation type="journal article" date="2023" name="Plant J.">
        <title>Genome sequences and population genomics provide insights into the demographic history, inbreeding, and mutation load of two 'living fossil' tree species of Dipteronia.</title>
        <authorList>
            <person name="Feng Y."/>
            <person name="Comes H.P."/>
            <person name="Chen J."/>
            <person name="Zhu S."/>
            <person name="Lu R."/>
            <person name="Zhang X."/>
            <person name="Li P."/>
            <person name="Qiu J."/>
            <person name="Olsen K.M."/>
            <person name="Qiu Y."/>
        </authorList>
    </citation>
    <scope>NUCLEOTIDE SEQUENCE</scope>
    <source>
        <strain evidence="1">KIB01</strain>
    </source>
</reference>
<sequence length="110" mass="12688">MSTGNMDLFAKDTLVEVSSDEGFLWWMSLFCYEGSKFVRPLPPPPPNDEQEQQRFEVNDVVDTYRNDGWWVGVESKVCGEEEQRVYSVLLENPSRTMNFKLVEVSSGLGW</sequence>
<evidence type="ECO:0000313" key="1">
    <source>
        <dbReference type="EMBL" id="KAK2651551.1"/>
    </source>
</evidence>
<proteinExistence type="predicted"/>
<organism evidence="1 2">
    <name type="scientific">Dipteronia dyeriana</name>
    <dbReference type="NCBI Taxonomy" id="168575"/>
    <lineage>
        <taxon>Eukaryota</taxon>
        <taxon>Viridiplantae</taxon>
        <taxon>Streptophyta</taxon>
        <taxon>Embryophyta</taxon>
        <taxon>Tracheophyta</taxon>
        <taxon>Spermatophyta</taxon>
        <taxon>Magnoliopsida</taxon>
        <taxon>eudicotyledons</taxon>
        <taxon>Gunneridae</taxon>
        <taxon>Pentapetalae</taxon>
        <taxon>rosids</taxon>
        <taxon>malvids</taxon>
        <taxon>Sapindales</taxon>
        <taxon>Sapindaceae</taxon>
        <taxon>Hippocastanoideae</taxon>
        <taxon>Acereae</taxon>
        <taxon>Dipteronia</taxon>
    </lineage>
</organism>
<keyword evidence="2" id="KW-1185">Reference proteome</keyword>
<name>A0AAE0CGW7_9ROSI</name>
<dbReference type="EMBL" id="JANJYI010000004">
    <property type="protein sequence ID" value="KAK2651551.1"/>
    <property type="molecule type" value="Genomic_DNA"/>
</dbReference>
<accession>A0AAE0CGW7</accession>
<protein>
    <recommendedName>
        <fullName evidence="3">Agenet domain-containing protein</fullName>
    </recommendedName>
</protein>
<dbReference type="AlphaFoldDB" id="A0AAE0CGW7"/>
<comment type="caution">
    <text evidence="1">The sequence shown here is derived from an EMBL/GenBank/DDBJ whole genome shotgun (WGS) entry which is preliminary data.</text>
</comment>